<dbReference type="Gene3D" id="1.20.5.170">
    <property type="match status" value="1"/>
</dbReference>
<dbReference type="OrthoDB" id="295274at2759"/>
<keyword evidence="3" id="KW-0804">Transcription</keyword>
<dbReference type="EMBL" id="JAGMWT010000005">
    <property type="protein sequence ID" value="KAH7128152.1"/>
    <property type="molecule type" value="Genomic_DNA"/>
</dbReference>
<evidence type="ECO:0000256" key="4">
    <source>
        <dbReference type="ARBA" id="ARBA00023242"/>
    </source>
</evidence>
<evidence type="ECO:0000256" key="1">
    <source>
        <dbReference type="ARBA" id="ARBA00004123"/>
    </source>
</evidence>
<dbReference type="GO" id="GO:0003700">
    <property type="term" value="F:DNA-binding transcription factor activity"/>
    <property type="evidence" value="ECO:0007669"/>
    <property type="project" value="InterPro"/>
</dbReference>
<feature type="region of interest" description="Disordered" evidence="6">
    <location>
        <begin position="293"/>
        <end position="328"/>
    </location>
</feature>
<proteinExistence type="predicted"/>
<keyword evidence="4" id="KW-0539">Nucleus</keyword>
<dbReference type="CDD" id="cd14687">
    <property type="entry name" value="bZIP_ATF2"/>
    <property type="match status" value="1"/>
</dbReference>
<dbReference type="GO" id="GO:0005634">
    <property type="term" value="C:nucleus"/>
    <property type="evidence" value="ECO:0007669"/>
    <property type="project" value="UniProtKB-SubCell"/>
</dbReference>
<evidence type="ECO:0000256" key="2">
    <source>
        <dbReference type="ARBA" id="ARBA00023015"/>
    </source>
</evidence>
<dbReference type="InterPro" id="IPR046347">
    <property type="entry name" value="bZIP_sf"/>
</dbReference>
<dbReference type="InterPro" id="IPR004827">
    <property type="entry name" value="bZIP"/>
</dbReference>
<feature type="domain" description="BZIP" evidence="7">
    <location>
        <begin position="224"/>
        <end position="279"/>
    </location>
</feature>
<dbReference type="PROSITE" id="PS50217">
    <property type="entry name" value="BZIP"/>
    <property type="match status" value="1"/>
</dbReference>
<reference evidence="8" key="1">
    <citation type="journal article" date="2021" name="Nat. Commun.">
        <title>Genetic determinants of endophytism in the Arabidopsis root mycobiome.</title>
        <authorList>
            <person name="Mesny F."/>
            <person name="Miyauchi S."/>
            <person name="Thiergart T."/>
            <person name="Pickel B."/>
            <person name="Atanasova L."/>
            <person name="Karlsson M."/>
            <person name="Huettel B."/>
            <person name="Barry K.W."/>
            <person name="Haridas S."/>
            <person name="Chen C."/>
            <person name="Bauer D."/>
            <person name="Andreopoulos W."/>
            <person name="Pangilinan J."/>
            <person name="LaButti K."/>
            <person name="Riley R."/>
            <person name="Lipzen A."/>
            <person name="Clum A."/>
            <person name="Drula E."/>
            <person name="Henrissat B."/>
            <person name="Kohler A."/>
            <person name="Grigoriev I.V."/>
            <person name="Martin F.M."/>
            <person name="Hacquard S."/>
        </authorList>
    </citation>
    <scope>NUCLEOTIDE SEQUENCE</scope>
    <source>
        <strain evidence="8">MPI-CAGE-CH-0243</strain>
    </source>
</reference>
<protein>
    <recommendedName>
        <fullName evidence="7">BZIP domain-containing protein</fullName>
    </recommendedName>
</protein>
<feature type="compositionally biased region" description="Polar residues" evidence="6">
    <location>
        <begin position="9"/>
        <end position="21"/>
    </location>
</feature>
<evidence type="ECO:0000313" key="8">
    <source>
        <dbReference type="EMBL" id="KAH7128152.1"/>
    </source>
</evidence>
<dbReference type="AlphaFoldDB" id="A0A9P9DZV8"/>
<name>A0A9P9DZV8_9PLEO</name>
<dbReference type="PANTHER" id="PTHR19304">
    <property type="entry name" value="CYCLIC-AMP RESPONSE ELEMENT BINDING PROTEIN"/>
    <property type="match status" value="1"/>
</dbReference>
<organism evidence="8 9">
    <name type="scientific">Dendryphion nanum</name>
    <dbReference type="NCBI Taxonomy" id="256645"/>
    <lineage>
        <taxon>Eukaryota</taxon>
        <taxon>Fungi</taxon>
        <taxon>Dikarya</taxon>
        <taxon>Ascomycota</taxon>
        <taxon>Pezizomycotina</taxon>
        <taxon>Dothideomycetes</taxon>
        <taxon>Pleosporomycetidae</taxon>
        <taxon>Pleosporales</taxon>
        <taxon>Torulaceae</taxon>
        <taxon>Dendryphion</taxon>
    </lineage>
</organism>
<feature type="compositionally biased region" description="Polar residues" evidence="6">
    <location>
        <begin position="189"/>
        <end position="203"/>
    </location>
</feature>
<sequence>MASVCGPRHTNSNMEQNTSFGPSRFQGLRPDHKDPEAEMSDLGVLDAMKDLDYEWNKPTTFFNVPSSGADHARLSAHHPTDHPTPISRWSAFNPTDDTAQPLQLNNFPSYIPSSSNFALDPTGTVPNMSPCTVAPSQMNINHQSYGDPYSSQSSGSGTGTEDSKLVSFIHSNTFSHGEDERPAKRRSVVSMQTESDSGDSTPAPTRGRRSSNVEPGTARAVYLEKNRYAARKCRTKQKKHQEVLVETARDMERKNKQLKAEVEFLKGDMRDLMGMVLQHSTCTDQRLTRYVQREADRLSGSGSSSPITKSEPLATPNMKFTSSSPEAV</sequence>
<feature type="compositionally biased region" description="Polar residues" evidence="6">
    <location>
        <begin position="318"/>
        <end position="328"/>
    </location>
</feature>
<dbReference type="Proteomes" id="UP000700596">
    <property type="component" value="Unassembled WGS sequence"/>
</dbReference>
<feature type="compositionally biased region" description="Low complexity" evidence="6">
    <location>
        <begin position="143"/>
        <end position="155"/>
    </location>
</feature>
<feature type="compositionally biased region" description="Polar residues" evidence="6">
    <location>
        <begin position="129"/>
        <end position="142"/>
    </location>
</feature>
<feature type="coiled-coil region" evidence="5">
    <location>
        <begin position="241"/>
        <end position="275"/>
    </location>
</feature>
<dbReference type="InterPro" id="IPR051027">
    <property type="entry name" value="bZIP_transcription_factors"/>
</dbReference>
<comment type="caution">
    <text evidence="8">The sequence shown here is derived from an EMBL/GenBank/DDBJ whole genome shotgun (WGS) entry which is preliminary data.</text>
</comment>
<evidence type="ECO:0000256" key="6">
    <source>
        <dbReference type="SAM" id="MobiDB-lite"/>
    </source>
</evidence>
<gene>
    <name evidence="8" type="ORF">B0J11DRAFT_263676</name>
</gene>
<keyword evidence="9" id="KW-1185">Reference proteome</keyword>
<keyword evidence="2" id="KW-0805">Transcription regulation</keyword>
<dbReference type="Pfam" id="PF07716">
    <property type="entry name" value="bZIP_2"/>
    <property type="match status" value="1"/>
</dbReference>
<comment type="subcellular location">
    <subcellularLocation>
        <location evidence="1">Nucleus</location>
    </subcellularLocation>
</comment>
<accession>A0A9P9DZV8</accession>
<evidence type="ECO:0000256" key="3">
    <source>
        <dbReference type="ARBA" id="ARBA00023163"/>
    </source>
</evidence>
<feature type="region of interest" description="Disordered" evidence="6">
    <location>
        <begin position="129"/>
        <end position="215"/>
    </location>
</feature>
<evidence type="ECO:0000256" key="5">
    <source>
        <dbReference type="SAM" id="Coils"/>
    </source>
</evidence>
<keyword evidence="5" id="KW-0175">Coiled coil</keyword>
<evidence type="ECO:0000259" key="7">
    <source>
        <dbReference type="PROSITE" id="PS50217"/>
    </source>
</evidence>
<evidence type="ECO:0000313" key="9">
    <source>
        <dbReference type="Proteomes" id="UP000700596"/>
    </source>
</evidence>
<feature type="region of interest" description="Disordered" evidence="6">
    <location>
        <begin position="1"/>
        <end position="40"/>
    </location>
</feature>
<dbReference type="SUPFAM" id="SSF57959">
    <property type="entry name" value="Leucine zipper domain"/>
    <property type="match status" value="1"/>
</dbReference>
<dbReference type="SMART" id="SM00338">
    <property type="entry name" value="BRLZ"/>
    <property type="match status" value="1"/>
</dbReference>